<sequence>MKWLSRLELKYGRYAIRNLTQYLIGINIAVYVIVFVTLDPSFLFLIPNEVLRGQVWRLVSFIFLPETTNPIWVFLQLYLLYFIGTAIEGVWGRFKYNLFYFCGMIITIIAAFISGLGVTGLYLNLSLFLAFATLFPEQELLFFFVLPIKVKFLGLLEVAFALYQFVMAVRIGAWYIVAAIVASFVNYLLFFGGDIIKWLRMKKQVYMNRKRYYDQVRPYNRYRKY</sequence>
<evidence type="ECO:0000256" key="1">
    <source>
        <dbReference type="ARBA" id="ARBA00004141"/>
    </source>
</evidence>
<dbReference type="Gene3D" id="1.20.1540.10">
    <property type="entry name" value="Rhomboid-like"/>
    <property type="match status" value="1"/>
</dbReference>
<dbReference type="EMBL" id="FQZP01000032">
    <property type="protein sequence ID" value="SHJ20855.1"/>
    <property type="molecule type" value="Genomic_DNA"/>
</dbReference>
<accession>A0A1M6HF88</accession>
<dbReference type="OrthoDB" id="9778756at2"/>
<dbReference type="AlphaFoldDB" id="A0A1M6HF88"/>
<evidence type="ECO:0000313" key="6">
    <source>
        <dbReference type="EMBL" id="SHJ20855.1"/>
    </source>
</evidence>
<keyword evidence="3 5" id="KW-1133">Transmembrane helix</keyword>
<dbReference type="RefSeq" id="WP_149678979.1">
    <property type="nucleotide sequence ID" value="NZ_DAONMB010000046.1"/>
</dbReference>
<evidence type="ECO:0000256" key="3">
    <source>
        <dbReference type="ARBA" id="ARBA00022989"/>
    </source>
</evidence>
<evidence type="ECO:0000313" key="7">
    <source>
        <dbReference type="Proteomes" id="UP000324781"/>
    </source>
</evidence>
<keyword evidence="7" id="KW-1185">Reference proteome</keyword>
<evidence type="ECO:0000256" key="4">
    <source>
        <dbReference type="ARBA" id="ARBA00023136"/>
    </source>
</evidence>
<feature type="transmembrane region" description="Helical" evidence="5">
    <location>
        <begin position="175"/>
        <end position="199"/>
    </location>
</feature>
<protein>
    <recommendedName>
        <fullName evidence="8">Membrane associated serine protease, rhomboid family</fullName>
    </recommendedName>
</protein>
<keyword evidence="2 5" id="KW-0812">Transmembrane</keyword>
<dbReference type="Proteomes" id="UP000324781">
    <property type="component" value="Unassembled WGS sequence"/>
</dbReference>
<name>A0A1M6HF88_9FIRM</name>
<dbReference type="GO" id="GO:0016020">
    <property type="term" value="C:membrane"/>
    <property type="evidence" value="ECO:0007669"/>
    <property type="project" value="UniProtKB-SubCell"/>
</dbReference>
<dbReference type="SUPFAM" id="SSF144091">
    <property type="entry name" value="Rhomboid-like"/>
    <property type="match status" value="1"/>
</dbReference>
<feature type="transmembrane region" description="Helical" evidence="5">
    <location>
        <begin position="98"/>
        <end position="119"/>
    </location>
</feature>
<keyword evidence="4 5" id="KW-0472">Membrane</keyword>
<reference evidence="6 7" key="1">
    <citation type="submission" date="2016-11" db="EMBL/GenBank/DDBJ databases">
        <authorList>
            <person name="Varghese N."/>
            <person name="Submissions S."/>
        </authorList>
    </citation>
    <scope>NUCLEOTIDE SEQUENCE [LARGE SCALE GENOMIC DNA]</scope>
    <source>
        <strain evidence="6 7">DSM 19027</strain>
    </source>
</reference>
<evidence type="ECO:0000256" key="2">
    <source>
        <dbReference type="ARBA" id="ARBA00022692"/>
    </source>
</evidence>
<evidence type="ECO:0000256" key="5">
    <source>
        <dbReference type="SAM" id="Phobius"/>
    </source>
</evidence>
<evidence type="ECO:0008006" key="8">
    <source>
        <dbReference type="Google" id="ProtNLM"/>
    </source>
</evidence>
<organism evidence="6 7">
    <name type="scientific">Thermoclostridium caenicola</name>
    <dbReference type="NCBI Taxonomy" id="659425"/>
    <lineage>
        <taxon>Bacteria</taxon>
        <taxon>Bacillati</taxon>
        <taxon>Bacillota</taxon>
        <taxon>Clostridia</taxon>
        <taxon>Eubacteriales</taxon>
        <taxon>Oscillospiraceae</taxon>
        <taxon>Thermoclostridium</taxon>
    </lineage>
</organism>
<proteinExistence type="predicted"/>
<feature type="transmembrane region" description="Helical" evidence="5">
    <location>
        <begin position="21"/>
        <end position="46"/>
    </location>
</feature>
<gene>
    <name evidence="6" type="ORF">SAMN05444373_10326</name>
</gene>
<feature type="transmembrane region" description="Helical" evidence="5">
    <location>
        <begin position="71"/>
        <end position="91"/>
    </location>
</feature>
<dbReference type="InterPro" id="IPR035952">
    <property type="entry name" value="Rhomboid-like_sf"/>
</dbReference>
<comment type="subcellular location">
    <subcellularLocation>
        <location evidence="1">Membrane</location>
        <topology evidence="1">Multi-pass membrane protein</topology>
    </subcellularLocation>
</comment>